<dbReference type="Pfam" id="PF01535">
    <property type="entry name" value="PPR"/>
    <property type="match status" value="4"/>
</dbReference>
<dbReference type="PANTHER" id="PTHR47926:SF343">
    <property type="entry name" value="PENTACOTRIPEPTIDE-REPEAT REGION OF PRORP DOMAIN-CONTAINING PROTEIN"/>
    <property type="match status" value="1"/>
</dbReference>
<dbReference type="AlphaFoldDB" id="A0ABC8UB71"/>
<dbReference type="Pfam" id="PF20431">
    <property type="entry name" value="E_motif"/>
    <property type="match status" value="1"/>
</dbReference>
<dbReference type="FunFam" id="1.25.40.10:FF:000343">
    <property type="entry name" value="Pentatricopeptide repeat-containing protein At3g58590"/>
    <property type="match status" value="1"/>
</dbReference>
<dbReference type="PANTHER" id="PTHR47926">
    <property type="entry name" value="PENTATRICOPEPTIDE REPEAT-CONTAINING PROTEIN"/>
    <property type="match status" value="1"/>
</dbReference>
<feature type="repeat" description="PPR" evidence="2">
    <location>
        <begin position="353"/>
        <end position="383"/>
    </location>
</feature>
<dbReference type="SUPFAM" id="SSF48452">
    <property type="entry name" value="TPR-like"/>
    <property type="match status" value="1"/>
</dbReference>
<protein>
    <recommendedName>
        <fullName evidence="5">Pentatricopeptide repeat-containing protein</fullName>
    </recommendedName>
</protein>
<gene>
    <name evidence="3" type="ORF">ILEXP_LOCUS48967</name>
</gene>
<dbReference type="Pfam" id="PF13041">
    <property type="entry name" value="PPR_2"/>
    <property type="match status" value="5"/>
</dbReference>
<dbReference type="FunFam" id="1.25.40.10:FF:000688">
    <property type="entry name" value="Pentatricopeptide repeat-containing protein"/>
    <property type="match status" value="1"/>
</dbReference>
<evidence type="ECO:0008006" key="5">
    <source>
        <dbReference type="Google" id="ProtNLM"/>
    </source>
</evidence>
<name>A0ABC8UB71_9AQUA</name>
<organism evidence="3 4">
    <name type="scientific">Ilex paraguariensis</name>
    <name type="common">yerba mate</name>
    <dbReference type="NCBI Taxonomy" id="185542"/>
    <lineage>
        <taxon>Eukaryota</taxon>
        <taxon>Viridiplantae</taxon>
        <taxon>Streptophyta</taxon>
        <taxon>Embryophyta</taxon>
        <taxon>Tracheophyta</taxon>
        <taxon>Spermatophyta</taxon>
        <taxon>Magnoliopsida</taxon>
        <taxon>eudicotyledons</taxon>
        <taxon>Gunneridae</taxon>
        <taxon>Pentapetalae</taxon>
        <taxon>asterids</taxon>
        <taxon>campanulids</taxon>
        <taxon>Aquifoliales</taxon>
        <taxon>Aquifoliaceae</taxon>
        <taxon>Ilex</taxon>
    </lineage>
</organism>
<dbReference type="InterPro" id="IPR046960">
    <property type="entry name" value="PPR_At4g14850-like_plant"/>
</dbReference>
<dbReference type="NCBIfam" id="TIGR00756">
    <property type="entry name" value="PPR"/>
    <property type="match status" value="11"/>
</dbReference>
<evidence type="ECO:0000256" key="2">
    <source>
        <dbReference type="PROSITE-ProRule" id="PRU00708"/>
    </source>
</evidence>
<dbReference type="Gene3D" id="1.25.40.10">
    <property type="entry name" value="Tetratricopeptide repeat domain"/>
    <property type="match status" value="6"/>
</dbReference>
<evidence type="ECO:0000256" key="1">
    <source>
        <dbReference type="ARBA" id="ARBA00022737"/>
    </source>
</evidence>
<sequence>MELKITTHLGNLLQFCIDNKAHIAGKLLHAHILRIGYFTNTFLSNRLIELYSKCGHIDMARQLFDKMPERNIYSWHAILDSYCKANKLDNAHELFVQMPERNTVSWNTMISALVRNGCEEKALDVYHRMNLGGFVPTHFTLASVLSACGGLGDIVCGKQCHCVAAKICLDKNLYVGNALLSMYSKCGCVKDAVVAFGDLAEPNEVSFTAIMGGLAESDRVEEAFSMFTLMHRSGIYIDSVSLSSVLGVCTRGGNGEFCVNSQMDEFLCNVHGQQIQGLTVKLGFESDLHLTNSLLDMYAKYGDMDSAELIFSNLPEVSVVSWNVMIGGYGQKCQTDKAIEYLQRMQLHGFEPDEVTYINMLAACVKSGDLETACQIFYRMECPNLSSWNAIFSGYTQNGNHEEAIKLFSEMQFQNVQPDRTTLAVILSSCAAMGLLEGGKQVHAASIKTLFHNDVYVASGLIGLYSKCNKIEVAICIFDRVPALDIACWNSLMAGLSLNSLDKDAFTFFKQMHGKGMIPTQFSYATVLSCCAKLSSLAQGRQVHAQIVKGGYVNDVFVGSALIDVYSKCAYINGAVQFFYEMPCRNTITWNEMIHGYAQNGCGNEAVCLYKHMIQSGEKPDEITFIAVLTACSHSGLVDAGIRIFNSMQEEYGVEPLLDHYTCIIDSLGRAGRFHELEALLEKMPCKNDSIVWEVVLSSCRVRDNVNLARRAADELVRLDQQNSAPYVLLANMYSSSGRWDDAKEVREMMIEKKIFKDPELHQKCEGMPSENFFRFSISPLRVVASVSNVVPVAMLPSDDPVPLSTALTIQFYYSQCHPFIYYRVEVRMIRAGIAMVCCVLLF</sequence>
<feature type="repeat" description="PPR" evidence="2">
    <location>
        <begin position="40"/>
        <end position="70"/>
    </location>
</feature>
<feature type="repeat" description="PPR" evidence="2">
    <location>
        <begin position="621"/>
        <end position="656"/>
    </location>
</feature>
<comment type="caution">
    <text evidence="3">The sequence shown here is derived from an EMBL/GenBank/DDBJ whole genome shotgun (WGS) entry which is preliminary data.</text>
</comment>
<evidence type="ECO:0000313" key="3">
    <source>
        <dbReference type="EMBL" id="CAK9179029.1"/>
    </source>
</evidence>
<dbReference type="InterPro" id="IPR011990">
    <property type="entry name" value="TPR-like_helical_dom_sf"/>
</dbReference>
<feature type="repeat" description="PPR" evidence="2">
    <location>
        <begin position="586"/>
        <end position="620"/>
    </location>
</feature>
<evidence type="ECO:0000313" key="4">
    <source>
        <dbReference type="Proteomes" id="UP001642360"/>
    </source>
</evidence>
<dbReference type="PROSITE" id="PS51375">
    <property type="entry name" value="PPR"/>
    <property type="match status" value="11"/>
</dbReference>
<proteinExistence type="predicted"/>
<feature type="repeat" description="PPR" evidence="2">
    <location>
        <begin position="71"/>
        <end position="101"/>
    </location>
</feature>
<feature type="repeat" description="PPR" evidence="2">
    <location>
        <begin position="723"/>
        <end position="757"/>
    </location>
</feature>
<dbReference type="FunFam" id="1.25.40.10:FF:000782">
    <property type="entry name" value="Pentatricopeptide repeat-containing protein"/>
    <property type="match status" value="1"/>
</dbReference>
<feature type="repeat" description="PPR" evidence="2">
    <location>
        <begin position="384"/>
        <end position="418"/>
    </location>
</feature>
<keyword evidence="4" id="KW-1185">Reference proteome</keyword>
<feature type="repeat" description="PPR" evidence="2">
    <location>
        <begin position="102"/>
        <end position="136"/>
    </location>
</feature>
<feature type="repeat" description="PPR" evidence="2">
    <location>
        <begin position="485"/>
        <end position="519"/>
    </location>
</feature>
<feature type="repeat" description="PPR" evidence="2">
    <location>
        <begin position="318"/>
        <end position="352"/>
    </location>
</feature>
<reference evidence="3 4" key="1">
    <citation type="submission" date="2024-02" db="EMBL/GenBank/DDBJ databases">
        <authorList>
            <person name="Vignale AGUSTIN F."/>
            <person name="Sosa J E."/>
            <person name="Modenutti C."/>
        </authorList>
    </citation>
    <scope>NUCLEOTIDE SEQUENCE [LARGE SCALE GENOMIC DNA]</scope>
</reference>
<dbReference type="Proteomes" id="UP001642360">
    <property type="component" value="Unassembled WGS sequence"/>
</dbReference>
<keyword evidence="1" id="KW-0677">Repeat</keyword>
<dbReference type="FunFam" id="1.25.40.10:FF:000090">
    <property type="entry name" value="Pentatricopeptide repeat-containing protein, chloroplastic"/>
    <property type="match status" value="1"/>
</dbReference>
<dbReference type="InterPro" id="IPR046848">
    <property type="entry name" value="E_motif"/>
</dbReference>
<feature type="repeat" description="PPR" evidence="2">
    <location>
        <begin position="203"/>
        <end position="237"/>
    </location>
</feature>
<dbReference type="InterPro" id="IPR002885">
    <property type="entry name" value="PPR_rpt"/>
</dbReference>
<accession>A0ABC8UB71</accession>
<dbReference type="FunFam" id="1.25.40.10:FF:000442">
    <property type="entry name" value="Pentatricopeptide repeat-containing protein At3g49710"/>
    <property type="match status" value="1"/>
</dbReference>
<dbReference type="EMBL" id="CAUOFW020007391">
    <property type="protein sequence ID" value="CAK9179029.1"/>
    <property type="molecule type" value="Genomic_DNA"/>
</dbReference>